<dbReference type="InterPro" id="IPR008753">
    <property type="entry name" value="Peptidase_M13_N"/>
</dbReference>
<dbReference type="Gene3D" id="3.40.390.10">
    <property type="entry name" value="Collagenase (Catalytic Domain)"/>
    <property type="match status" value="2"/>
</dbReference>
<evidence type="ECO:0000313" key="5">
    <source>
        <dbReference type="EMBL" id="KAH9381648.1"/>
    </source>
</evidence>
<proteinExistence type="inferred from homology"/>
<evidence type="ECO:0000256" key="1">
    <source>
        <dbReference type="ARBA" id="ARBA00007357"/>
    </source>
</evidence>
<keyword evidence="3" id="KW-1133">Transmembrane helix</keyword>
<evidence type="ECO:0000256" key="3">
    <source>
        <dbReference type="SAM" id="Phobius"/>
    </source>
</evidence>
<evidence type="ECO:0000259" key="4">
    <source>
        <dbReference type="Pfam" id="PF05649"/>
    </source>
</evidence>
<feature type="compositionally biased region" description="Polar residues" evidence="2">
    <location>
        <begin position="154"/>
        <end position="163"/>
    </location>
</feature>
<dbReference type="Proteomes" id="UP000821853">
    <property type="component" value="Chromosome 9"/>
</dbReference>
<dbReference type="PANTHER" id="PTHR11733">
    <property type="entry name" value="ZINC METALLOPROTEASE FAMILY M13 NEPRILYSIN-RELATED"/>
    <property type="match status" value="1"/>
</dbReference>
<organism evidence="5 6">
    <name type="scientific">Haemaphysalis longicornis</name>
    <name type="common">Bush tick</name>
    <dbReference type="NCBI Taxonomy" id="44386"/>
    <lineage>
        <taxon>Eukaryota</taxon>
        <taxon>Metazoa</taxon>
        <taxon>Ecdysozoa</taxon>
        <taxon>Arthropoda</taxon>
        <taxon>Chelicerata</taxon>
        <taxon>Arachnida</taxon>
        <taxon>Acari</taxon>
        <taxon>Parasitiformes</taxon>
        <taxon>Ixodida</taxon>
        <taxon>Ixodoidea</taxon>
        <taxon>Ixodidae</taxon>
        <taxon>Haemaphysalinae</taxon>
        <taxon>Haemaphysalis</taxon>
    </lineage>
</organism>
<gene>
    <name evidence="5" type="ORF">HPB48_017053</name>
</gene>
<dbReference type="PANTHER" id="PTHR11733:SF241">
    <property type="entry name" value="GH26575P-RELATED"/>
    <property type="match status" value="1"/>
</dbReference>
<dbReference type="OrthoDB" id="10403217at2759"/>
<dbReference type="GO" id="GO:0016485">
    <property type="term" value="P:protein processing"/>
    <property type="evidence" value="ECO:0007669"/>
    <property type="project" value="TreeGrafter"/>
</dbReference>
<dbReference type="EMBL" id="JABSTR010000011">
    <property type="protein sequence ID" value="KAH9381648.1"/>
    <property type="molecule type" value="Genomic_DNA"/>
</dbReference>
<evidence type="ECO:0000313" key="6">
    <source>
        <dbReference type="Proteomes" id="UP000821853"/>
    </source>
</evidence>
<comment type="similarity">
    <text evidence="1">Belongs to the peptidase M13 family.</text>
</comment>
<dbReference type="PROSITE" id="PS51885">
    <property type="entry name" value="NEPRILYSIN"/>
    <property type="match status" value="1"/>
</dbReference>
<keyword evidence="3" id="KW-0472">Membrane</keyword>
<feature type="domain" description="Peptidase M13 N-terminal" evidence="4">
    <location>
        <begin position="317"/>
        <end position="676"/>
    </location>
</feature>
<sequence>MKRSTRPIPVYLPTPGRRSPRKPTIPPVATVVLNPTTGCFELGSLSPFPPGTNFSPTPVVARTSRATTPPKASRIATAGGKATTAQSAKPKPCSVPSQRATAPGNESTNRAQTESGVKPHSLAPTESNLVTPKPSELRVTYRPVPKDGPPSICSRASSVTPQVSLPRDVESSITSTTPSRRQMLVNPGSTAARHGNQNYPMSSACAFFTCCSLVIVVALAVSLYMFAQSKEGHELVTKAVRLFQVRETTTKSRPTESLSTEAGVRVKVEVLTRVANAVVTEVPVETAPVALSTALPCKRILCAYQTSRWALNQAVRPCDDFYAFVCGNWSQARTNDTSSFGADQHKETEVLLHTLLEGQRASHPIQGLAASLYDTCQEPVSFADSKLFAGSLLQRVGLNKWPYKDNVMSKNEMWSIHSRIFRTLGVSPLVTVARVRDPRNYSRSAISLGIPPLYAKTASDVRLPPWYLPALYRATSMFDPDFYEDVSLRVLEFVGNLAQLHVQFTERSRSSMVRSEPFYTPLVKYTFERLMAVNLDTTLLLSNPAFFKALKSLISRTKSSTVYNYLGFCVLVHVSPLLSDEFTTMARAQMAWMSERWETSWALWQRCLWFMDDMDPTLLSGVFAKYARSHMTLVNVSLVTEEMRSVFRSRLSDLQWCADDREARCLDFINSTSIKIAQLTSMQFAPSLVNLTAGFFLEEYVHFKRRQVETSLAQTPEDWKTVVSTFSSAPGFDSKNNTLYVPFVPFFDLFHNKDPDLLIKHPYLVHRVYKALLEQLRRRLFVPVAPPPSLPPHCGNHGRVKTYSERSIEEVALDATAWQLASDHFASSRWKGFALPGNQSRERSFFIFAAMGRCHNEAPTASSAQFVGPIGNENRYAVNEAFSNTKIFGGLWSCSNNTVMNPSTRCNFLKP</sequence>
<evidence type="ECO:0000256" key="2">
    <source>
        <dbReference type="SAM" id="MobiDB-lite"/>
    </source>
</evidence>
<feature type="compositionally biased region" description="Polar residues" evidence="2">
    <location>
        <begin position="95"/>
        <end position="115"/>
    </location>
</feature>
<dbReference type="Gene3D" id="1.10.1380.10">
    <property type="entry name" value="Neutral endopeptidase , domain2"/>
    <property type="match status" value="1"/>
</dbReference>
<feature type="transmembrane region" description="Helical" evidence="3">
    <location>
        <begin position="204"/>
        <end position="227"/>
    </location>
</feature>
<dbReference type="InterPro" id="IPR000718">
    <property type="entry name" value="Peptidase_M13"/>
</dbReference>
<keyword evidence="3" id="KW-0812">Transmembrane</keyword>
<dbReference type="GO" id="GO:0005886">
    <property type="term" value="C:plasma membrane"/>
    <property type="evidence" value="ECO:0007669"/>
    <property type="project" value="TreeGrafter"/>
</dbReference>
<dbReference type="VEuPathDB" id="VectorBase:HLOH_064044"/>
<dbReference type="SUPFAM" id="SSF55486">
    <property type="entry name" value="Metalloproteases ('zincins'), catalytic domain"/>
    <property type="match status" value="2"/>
</dbReference>
<protein>
    <recommendedName>
        <fullName evidence="4">Peptidase M13 N-terminal domain-containing protein</fullName>
    </recommendedName>
</protein>
<dbReference type="InterPro" id="IPR024079">
    <property type="entry name" value="MetalloPept_cat_dom_sf"/>
</dbReference>
<dbReference type="GO" id="GO:0004222">
    <property type="term" value="F:metalloendopeptidase activity"/>
    <property type="evidence" value="ECO:0007669"/>
    <property type="project" value="InterPro"/>
</dbReference>
<feature type="region of interest" description="Disordered" evidence="2">
    <location>
        <begin position="56"/>
        <end position="181"/>
    </location>
</feature>
<name>A0A9J6H3Q4_HAELO</name>
<accession>A0A9J6H3Q4</accession>
<reference evidence="5 6" key="1">
    <citation type="journal article" date="2020" name="Cell">
        <title>Large-Scale Comparative Analyses of Tick Genomes Elucidate Their Genetic Diversity and Vector Capacities.</title>
        <authorList>
            <consortium name="Tick Genome and Microbiome Consortium (TIGMIC)"/>
            <person name="Jia N."/>
            <person name="Wang J."/>
            <person name="Shi W."/>
            <person name="Du L."/>
            <person name="Sun Y."/>
            <person name="Zhan W."/>
            <person name="Jiang J.F."/>
            <person name="Wang Q."/>
            <person name="Zhang B."/>
            <person name="Ji P."/>
            <person name="Bell-Sakyi L."/>
            <person name="Cui X.M."/>
            <person name="Yuan T.T."/>
            <person name="Jiang B.G."/>
            <person name="Yang W.F."/>
            <person name="Lam T.T."/>
            <person name="Chang Q.C."/>
            <person name="Ding S.J."/>
            <person name="Wang X.J."/>
            <person name="Zhu J.G."/>
            <person name="Ruan X.D."/>
            <person name="Zhao L."/>
            <person name="Wei J.T."/>
            <person name="Ye R.Z."/>
            <person name="Que T.C."/>
            <person name="Du C.H."/>
            <person name="Zhou Y.H."/>
            <person name="Cheng J.X."/>
            <person name="Dai P.F."/>
            <person name="Guo W.B."/>
            <person name="Han X.H."/>
            <person name="Huang E.J."/>
            <person name="Li L.F."/>
            <person name="Wei W."/>
            <person name="Gao Y.C."/>
            <person name="Liu J.Z."/>
            <person name="Shao H.Z."/>
            <person name="Wang X."/>
            <person name="Wang C.C."/>
            <person name="Yang T.C."/>
            <person name="Huo Q.B."/>
            <person name="Li W."/>
            <person name="Chen H.Y."/>
            <person name="Chen S.E."/>
            <person name="Zhou L.G."/>
            <person name="Ni X.B."/>
            <person name="Tian J.H."/>
            <person name="Sheng Y."/>
            <person name="Liu T."/>
            <person name="Pan Y.S."/>
            <person name="Xia L.Y."/>
            <person name="Li J."/>
            <person name="Zhao F."/>
            <person name="Cao W.C."/>
        </authorList>
    </citation>
    <scope>NUCLEOTIDE SEQUENCE [LARGE SCALE GENOMIC DNA]</scope>
    <source>
        <strain evidence="5">HaeL-2018</strain>
    </source>
</reference>
<dbReference type="Pfam" id="PF05649">
    <property type="entry name" value="Peptidase_M13_N"/>
    <property type="match status" value="1"/>
</dbReference>
<feature type="compositionally biased region" description="Polar residues" evidence="2">
    <location>
        <begin position="171"/>
        <end position="180"/>
    </location>
</feature>
<feature type="region of interest" description="Disordered" evidence="2">
    <location>
        <begin position="1"/>
        <end position="26"/>
    </location>
</feature>
<dbReference type="AlphaFoldDB" id="A0A9J6H3Q4"/>
<dbReference type="InterPro" id="IPR042089">
    <property type="entry name" value="Peptidase_M13_dom_2"/>
</dbReference>
<keyword evidence="6" id="KW-1185">Reference proteome</keyword>
<comment type="caution">
    <text evidence="5">The sequence shown here is derived from an EMBL/GenBank/DDBJ whole genome shotgun (WGS) entry which is preliminary data.</text>
</comment>